<gene>
    <name evidence="1" type="ORF">SMD11_0344</name>
</gene>
<evidence type="ECO:0000313" key="1">
    <source>
        <dbReference type="EMBL" id="ARZ66010.1"/>
    </source>
</evidence>
<dbReference type="KEGG" id="salj:SMD11_0344"/>
<protein>
    <submittedName>
        <fullName evidence="1">Uncharacterized protein</fullName>
    </submittedName>
</protein>
<accession>A0A1Z2KVG1</accession>
<evidence type="ECO:0000313" key="2">
    <source>
        <dbReference type="Proteomes" id="UP000195755"/>
    </source>
</evidence>
<sequence>MTPYSLAFYMDVVATGTVLGAKPTDTPDQVAEALGPDFAENSFDVHGMWRDYGLVEFFWSRASADDQWSGHHFTLQVHRLAGGGGKTVNRSVRDRYGRFDRRLRHEKLRRLLERRGTPLLEIPDPSNAPNYRTFWQPDSLVSISVLSAHEEFLTPDDLRIGDVYSISAPTTPEEVEWRRSRRQGG</sequence>
<dbReference type="AlphaFoldDB" id="A0A1Z2KVG1"/>
<name>A0A1Z2KVG1_9ACTN</name>
<organism evidence="1 2">
    <name type="scientific">Streptomyces albireticuli</name>
    <dbReference type="NCBI Taxonomy" id="1940"/>
    <lineage>
        <taxon>Bacteria</taxon>
        <taxon>Bacillati</taxon>
        <taxon>Actinomycetota</taxon>
        <taxon>Actinomycetes</taxon>
        <taxon>Kitasatosporales</taxon>
        <taxon>Streptomycetaceae</taxon>
        <taxon>Streptomyces</taxon>
    </lineage>
</organism>
<dbReference type="EMBL" id="CP021744">
    <property type="protein sequence ID" value="ARZ66010.1"/>
    <property type="molecule type" value="Genomic_DNA"/>
</dbReference>
<dbReference type="Proteomes" id="UP000195755">
    <property type="component" value="Chromosome"/>
</dbReference>
<dbReference type="OrthoDB" id="3360700at2"/>
<reference evidence="1 2" key="1">
    <citation type="submission" date="2017-06" db="EMBL/GenBank/DDBJ databases">
        <title>Streptomyces albireticuli Genome sequencing and assembly.</title>
        <authorList>
            <person name="Wang Y."/>
            <person name="Du B."/>
            <person name="Ding Y."/>
            <person name="Liu H."/>
            <person name="Hou Q."/>
            <person name="Liu K."/>
            <person name="Yao L."/>
            <person name="Wang C."/>
        </authorList>
    </citation>
    <scope>NUCLEOTIDE SEQUENCE [LARGE SCALE GENOMIC DNA]</scope>
    <source>
        <strain evidence="1 2">MDJK11</strain>
    </source>
</reference>
<dbReference type="RefSeq" id="WP_087924692.1">
    <property type="nucleotide sequence ID" value="NZ_CP021744.1"/>
</dbReference>
<proteinExistence type="predicted"/>